<protein>
    <submittedName>
        <fullName evidence="1">Uncharacterized protein</fullName>
    </submittedName>
</protein>
<dbReference type="EMBL" id="LMAR01000026">
    <property type="protein sequence ID" value="KQK31159.1"/>
    <property type="molecule type" value="Genomic_DNA"/>
</dbReference>
<name>A0A0Q3I7Z2_9HYPH</name>
<keyword evidence="2" id="KW-1185">Reference proteome</keyword>
<dbReference type="AlphaFoldDB" id="A0A0Q3I7Z2"/>
<accession>A0A0Q3I7Z2</accession>
<reference evidence="1 2" key="1">
    <citation type="submission" date="2015-10" db="EMBL/GenBank/DDBJ databases">
        <title>Draft genome of Bosea thiooxidans.</title>
        <authorList>
            <person name="Wang X."/>
        </authorList>
    </citation>
    <scope>NUCLEOTIDE SEQUENCE [LARGE SCALE GENOMIC DNA]</scope>
    <source>
        <strain evidence="1 2">CGMCC 9174</strain>
    </source>
</reference>
<evidence type="ECO:0000313" key="1">
    <source>
        <dbReference type="EMBL" id="KQK31159.1"/>
    </source>
</evidence>
<proteinExistence type="predicted"/>
<gene>
    <name evidence="1" type="ORF">ARD30_09965</name>
</gene>
<comment type="caution">
    <text evidence="1">The sequence shown here is derived from an EMBL/GenBank/DDBJ whole genome shotgun (WGS) entry which is preliminary data.</text>
</comment>
<sequence>MSIAPRRACSMVAELFDLYRVTDQTVVSKTGVPAALRSIGNRSPSSKVTVSTLSCLASFGDRKRMDE</sequence>
<organism evidence="1 2">
    <name type="scientific">Bosea thiooxidans</name>
    <dbReference type="NCBI Taxonomy" id="53254"/>
    <lineage>
        <taxon>Bacteria</taxon>
        <taxon>Pseudomonadati</taxon>
        <taxon>Pseudomonadota</taxon>
        <taxon>Alphaproteobacteria</taxon>
        <taxon>Hyphomicrobiales</taxon>
        <taxon>Boseaceae</taxon>
        <taxon>Bosea</taxon>
    </lineage>
</organism>
<dbReference type="Proteomes" id="UP000051562">
    <property type="component" value="Unassembled WGS sequence"/>
</dbReference>
<evidence type="ECO:0000313" key="2">
    <source>
        <dbReference type="Proteomes" id="UP000051562"/>
    </source>
</evidence>